<evidence type="ECO:0000313" key="7">
    <source>
        <dbReference type="EMBL" id="PZQ80053.1"/>
    </source>
</evidence>
<dbReference type="GO" id="GO:0009279">
    <property type="term" value="C:cell outer membrane"/>
    <property type="evidence" value="ECO:0007669"/>
    <property type="project" value="UniProtKB-SubCell"/>
</dbReference>
<dbReference type="InterPro" id="IPR010583">
    <property type="entry name" value="MipA"/>
</dbReference>
<dbReference type="Proteomes" id="UP000248887">
    <property type="component" value="Unassembled WGS sequence"/>
</dbReference>
<evidence type="ECO:0000256" key="5">
    <source>
        <dbReference type="ARBA" id="ARBA00023237"/>
    </source>
</evidence>
<protein>
    <submittedName>
        <fullName evidence="7">MipA/OmpV family protein</fullName>
    </submittedName>
</protein>
<evidence type="ECO:0000256" key="4">
    <source>
        <dbReference type="ARBA" id="ARBA00023136"/>
    </source>
</evidence>
<sequence>MQTVGLKGLVVVAGVLGFAAAANAADVGMPAPVYKAEPAPAPDRQWTVTLGAYVFTKADYDGSDDYELAVRPLFSISRADRLSEFDSFEDNPSIALWDSGTFELGIVGGLEWKRSASDSPDLRGLKDIDYAYLVGGYAQWYPVDWLRLRGELMYGFGGFEGVVANLAADAIYFSEELGGVTLSAGPRMTLASSGYMDTYFGITPQEAAFAQLLGNNVTPYKAGGGVYSVGLGAQISKRFTKNITGSLFGEYEYLLDEAANSPIVAESGDRNQFQAGVSLSYTFFLGFE</sequence>
<name>A0A2W5SKB4_ANCNO</name>
<keyword evidence="5" id="KW-0998">Cell outer membrane</keyword>
<keyword evidence="4" id="KW-0472">Membrane</keyword>
<gene>
    <name evidence="7" type="ORF">DI549_18300</name>
</gene>
<evidence type="ECO:0000256" key="3">
    <source>
        <dbReference type="ARBA" id="ARBA00022729"/>
    </source>
</evidence>
<evidence type="ECO:0000313" key="8">
    <source>
        <dbReference type="Proteomes" id="UP000248887"/>
    </source>
</evidence>
<reference evidence="7 8" key="1">
    <citation type="submission" date="2017-08" db="EMBL/GenBank/DDBJ databases">
        <title>Infants hospitalized years apart are colonized by the same room-sourced microbial strains.</title>
        <authorList>
            <person name="Brooks B."/>
            <person name="Olm M.R."/>
            <person name="Firek B.A."/>
            <person name="Baker R."/>
            <person name="Thomas B.C."/>
            <person name="Morowitz M.J."/>
            <person name="Banfield J.F."/>
        </authorList>
    </citation>
    <scope>NUCLEOTIDE SEQUENCE [LARGE SCALE GENOMIC DNA]</scope>
    <source>
        <strain evidence="7">S2_005_001_R2_27</strain>
    </source>
</reference>
<keyword evidence="3 6" id="KW-0732">Signal</keyword>
<dbReference type="PANTHER" id="PTHR38776:SF1">
    <property type="entry name" value="MLTA-INTERACTING PROTEIN-RELATED"/>
    <property type="match status" value="1"/>
</dbReference>
<evidence type="ECO:0000256" key="2">
    <source>
        <dbReference type="ARBA" id="ARBA00005722"/>
    </source>
</evidence>
<dbReference type="Pfam" id="PF06629">
    <property type="entry name" value="MipA"/>
    <property type="match status" value="1"/>
</dbReference>
<dbReference type="EMBL" id="QFQD01000073">
    <property type="protein sequence ID" value="PZQ80053.1"/>
    <property type="molecule type" value="Genomic_DNA"/>
</dbReference>
<comment type="similarity">
    <text evidence="2">Belongs to the MipA/OmpV family.</text>
</comment>
<evidence type="ECO:0000256" key="1">
    <source>
        <dbReference type="ARBA" id="ARBA00004442"/>
    </source>
</evidence>
<accession>A0A2W5SKB4</accession>
<dbReference type="PANTHER" id="PTHR38776">
    <property type="entry name" value="MLTA-INTERACTING PROTEIN-RELATED"/>
    <property type="match status" value="1"/>
</dbReference>
<feature type="signal peptide" evidence="6">
    <location>
        <begin position="1"/>
        <end position="24"/>
    </location>
</feature>
<proteinExistence type="inferred from homology"/>
<evidence type="ECO:0000256" key="6">
    <source>
        <dbReference type="SAM" id="SignalP"/>
    </source>
</evidence>
<feature type="chain" id="PRO_5016019440" evidence="6">
    <location>
        <begin position="25"/>
        <end position="288"/>
    </location>
</feature>
<comment type="caution">
    <text evidence="7">The sequence shown here is derived from an EMBL/GenBank/DDBJ whole genome shotgun (WGS) entry which is preliminary data.</text>
</comment>
<dbReference type="AlphaFoldDB" id="A0A2W5SKB4"/>
<comment type="subcellular location">
    <subcellularLocation>
        <location evidence="1">Cell outer membrane</location>
    </subcellularLocation>
</comment>
<organism evidence="7 8">
    <name type="scientific">Ancylobacter novellus</name>
    <name type="common">Thiobacillus novellus</name>
    <dbReference type="NCBI Taxonomy" id="921"/>
    <lineage>
        <taxon>Bacteria</taxon>
        <taxon>Pseudomonadati</taxon>
        <taxon>Pseudomonadota</taxon>
        <taxon>Alphaproteobacteria</taxon>
        <taxon>Hyphomicrobiales</taxon>
        <taxon>Xanthobacteraceae</taxon>
        <taxon>Ancylobacter</taxon>
    </lineage>
</organism>